<gene>
    <name evidence="11" type="primary">SEY1</name>
    <name evidence="11" type="ORF">AAHA92_08174</name>
</gene>
<keyword evidence="6" id="KW-0342">GTP-binding</keyword>
<feature type="domain" description="GB1/RHD3-type G" evidence="10">
    <location>
        <begin position="41"/>
        <end position="261"/>
    </location>
</feature>
<feature type="transmembrane region" description="Helical" evidence="9">
    <location>
        <begin position="674"/>
        <end position="695"/>
    </location>
</feature>
<dbReference type="GO" id="GO:0005525">
    <property type="term" value="F:GTP binding"/>
    <property type="evidence" value="ECO:0007669"/>
    <property type="project" value="UniProtKB-KW"/>
</dbReference>
<dbReference type="GO" id="GO:0016787">
    <property type="term" value="F:hydrolase activity"/>
    <property type="evidence" value="ECO:0007669"/>
    <property type="project" value="UniProtKB-KW"/>
</dbReference>
<reference evidence="11 12" key="1">
    <citation type="submission" date="2024-06" db="EMBL/GenBank/DDBJ databases">
        <title>A chromosome level genome sequence of Diviner's sage (Salvia divinorum).</title>
        <authorList>
            <person name="Ford S.A."/>
            <person name="Ro D.-K."/>
            <person name="Ness R.W."/>
            <person name="Phillips M.A."/>
        </authorList>
    </citation>
    <scope>NUCLEOTIDE SEQUENCE [LARGE SCALE GENOMIC DNA]</scope>
    <source>
        <strain evidence="11">SAF-2024a</strain>
        <tissue evidence="11">Leaf</tissue>
    </source>
</reference>
<evidence type="ECO:0000256" key="3">
    <source>
        <dbReference type="ARBA" id="ARBA00022801"/>
    </source>
</evidence>
<dbReference type="EMBL" id="JBEAFC010000004">
    <property type="protein sequence ID" value="KAL1557618.1"/>
    <property type="molecule type" value="Genomic_DNA"/>
</dbReference>
<evidence type="ECO:0000256" key="8">
    <source>
        <dbReference type="PROSITE-ProRule" id="PRU01052"/>
    </source>
</evidence>
<dbReference type="CDD" id="cd01851">
    <property type="entry name" value="GBP"/>
    <property type="match status" value="1"/>
</dbReference>
<evidence type="ECO:0000256" key="5">
    <source>
        <dbReference type="ARBA" id="ARBA00022989"/>
    </source>
</evidence>
<dbReference type="Gene3D" id="3.40.50.300">
    <property type="entry name" value="P-loop containing nucleotide triphosphate hydrolases"/>
    <property type="match status" value="1"/>
</dbReference>
<evidence type="ECO:0000313" key="11">
    <source>
        <dbReference type="EMBL" id="KAL1557618.1"/>
    </source>
</evidence>
<dbReference type="Pfam" id="PF20428">
    <property type="entry name" value="Sey1_3HB"/>
    <property type="match status" value="2"/>
</dbReference>
<keyword evidence="12" id="KW-1185">Reference proteome</keyword>
<dbReference type="InterPro" id="IPR008803">
    <property type="entry name" value="RHD3/Sey1"/>
</dbReference>
<dbReference type="PANTHER" id="PTHR45923">
    <property type="entry name" value="PROTEIN SEY1"/>
    <property type="match status" value="1"/>
</dbReference>
<keyword evidence="5 9" id="KW-1133">Transmembrane helix</keyword>
<evidence type="ECO:0000256" key="4">
    <source>
        <dbReference type="ARBA" id="ARBA00022824"/>
    </source>
</evidence>
<keyword evidence="1 9" id="KW-0812">Transmembrane</keyword>
<dbReference type="Proteomes" id="UP001567538">
    <property type="component" value="Unassembled WGS sequence"/>
</dbReference>
<dbReference type="InterPro" id="IPR046758">
    <property type="entry name" value="Sey1/RHD3-like_3HB"/>
</dbReference>
<name>A0ABD1HQX7_SALDI</name>
<evidence type="ECO:0000256" key="6">
    <source>
        <dbReference type="ARBA" id="ARBA00023134"/>
    </source>
</evidence>
<dbReference type="SUPFAM" id="SSF52540">
    <property type="entry name" value="P-loop containing nucleoside triphosphate hydrolases"/>
    <property type="match status" value="1"/>
</dbReference>
<comment type="similarity">
    <text evidence="8">Belongs to the TRAFAC class dynamin-like GTPase superfamily. GB1/RHD3 GTPase family.</text>
</comment>
<keyword evidence="2" id="KW-0547">Nucleotide-binding</keyword>
<evidence type="ECO:0000256" key="9">
    <source>
        <dbReference type="SAM" id="Phobius"/>
    </source>
</evidence>
<keyword evidence="4" id="KW-0256">Endoplasmic reticulum</keyword>
<proteinExistence type="inferred from homology"/>
<organism evidence="11 12">
    <name type="scientific">Salvia divinorum</name>
    <name type="common">Maria pastora</name>
    <name type="synonym">Diviner's sage</name>
    <dbReference type="NCBI Taxonomy" id="28513"/>
    <lineage>
        <taxon>Eukaryota</taxon>
        <taxon>Viridiplantae</taxon>
        <taxon>Streptophyta</taxon>
        <taxon>Embryophyta</taxon>
        <taxon>Tracheophyta</taxon>
        <taxon>Spermatophyta</taxon>
        <taxon>Magnoliopsida</taxon>
        <taxon>eudicotyledons</taxon>
        <taxon>Gunneridae</taxon>
        <taxon>Pentapetalae</taxon>
        <taxon>asterids</taxon>
        <taxon>lamiids</taxon>
        <taxon>Lamiales</taxon>
        <taxon>Lamiaceae</taxon>
        <taxon>Nepetoideae</taxon>
        <taxon>Mentheae</taxon>
        <taxon>Salviinae</taxon>
        <taxon>Salvia</taxon>
        <taxon>Salvia subgen. Calosphace</taxon>
    </lineage>
</organism>
<evidence type="ECO:0000256" key="2">
    <source>
        <dbReference type="ARBA" id="ARBA00022741"/>
    </source>
</evidence>
<keyword evidence="7 9" id="KW-0472">Membrane</keyword>
<accession>A0ABD1HQX7</accession>
<dbReference type="AlphaFoldDB" id="A0ABD1HQX7"/>
<dbReference type="InterPro" id="IPR027417">
    <property type="entry name" value="P-loop_NTPase"/>
</dbReference>
<sequence length="736" mass="82669">MATLFGDIRRPRENAQPTQLIDGNGDLNESGFDNFIHGVAASDLHVVAIVGSQSSGKSTLLNHLFGTDFSVMDARKGRHKTTEGIWIAKAPYMEPLTVVIDVEGLDGKERGQADISFEKQSALFAVAVAHTVIINMWYTEIGREHAANRPLLLTVFEAMLSLSLFSQKTTLIFVVRDKTDQTPFETLESDLKKDVEKIWEAVPKPPGHEETPLTKIFNVKVTALSHYVYMRQEFDKEVAQLKLQLISYAKDNIDLPTSKICLSNAKTIWDVIKKDKGLKLPVLTSKVMIATIRCQEIAEDELRLFDSDQTWSELQQEATTQLVECFGAKASSILAKYLSKYDNESKYLVQNVTEEQEVFNVISAKRQYLMSEILKLVRPAYKCTLDHLCSEALESFKPQATALKDLGKTICECRVSCGLQFDQQCSDHATIEMARWVDDASTMRIEFLDHVTIEKTRLEDDAATVRQELLVEINELALGFIQEGLSVALTSKLPNVLRESSVDEIWPSIRKESSTVKKLMNDRFCNAMNPMKHEMAKEDAYLHDPTKHEMAKEDDEVAYLHDPMKYELAKKEAYLQCLDMLSTMAVIRLDEEYDVVRRVLHSELMDSNSGGGISTNYLSSSTWEEVPHEMTSITPIRCREIWVEFKGFTVKALAEIEKTLQGLKSVHTSEHWSVLQWALIILAIAGAVALAAYLISNPAVLFALKSILPLVTESSAMEAPLLNELTDMVSSAAPVI</sequence>
<evidence type="ECO:0000256" key="7">
    <source>
        <dbReference type="ARBA" id="ARBA00023136"/>
    </source>
</evidence>
<protein>
    <submittedName>
        <fullName evidence="11">Dynamin-like GTPase that mediates homotypic ER fusion</fullName>
    </submittedName>
</protein>
<evidence type="ECO:0000256" key="1">
    <source>
        <dbReference type="ARBA" id="ARBA00022692"/>
    </source>
</evidence>
<comment type="caution">
    <text evidence="11">The sequence shown here is derived from an EMBL/GenBank/DDBJ whole genome shotgun (WGS) entry which is preliminary data.</text>
</comment>
<evidence type="ECO:0000259" key="10">
    <source>
        <dbReference type="PROSITE" id="PS51715"/>
    </source>
</evidence>
<dbReference type="Pfam" id="PF05879">
    <property type="entry name" value="RHD3_GTPase"/>
    <property type="match status" value="1"/>
</dbReference>
<dbReference type="PANTHER" id="PTHR45923:SF2">
    <property type="entry name" value="PROTEIN SEY1"/>
    <property type="match status" value="1"/>
</dbReference>
<keyword evidence="3" id="KW-0378">Hydrolase</keyword>
<dbReference type="PROSITE" id="PS51715">
    <property type="entry name" value="G_GB1_RHD3"/>
    <property type="match status" value="1"/>
</dbReference>
<dbReference type="InterPro" id="IPR030386">
    <property type="entry name" value="G_GB1_RHD3_dom"/>
</dbReference>
<evidence type="ECO:0000313" key="12">
    <source>
        <dbReference type="Proteomes" id="UP001567538"/>
    </source>
</evidence>